<feature type="region of interest" description="Disordered" evidence="1">
    <location>
        <begin position="154"/>
        <end position="189"/>
    </location>
</feature>
<keyword evidence="2" id="KW-1133">Transmembrane helix</keyword>
<protein>
    <submittedName>
        <fullName evidence="4">Uncharacterized protein</fullName>
    </submittedName>
</protein>
<name>A0A9P6UTF8_9FUNG</name>
<feature type="compositionally biased region" description="Low complexity" evidence="1">
    <location>
        <begin position="361"/>
        <end position="376"/>
    </location>
</feature>
<comment type="caution">
    <text evidence="4">The sequence shown here is derived from an EMBL/GenBank/DDBJ whole genome shotgun (WGS) entry which is preliminary data.</text>
</comment>
<keyword evidence="3" id="KW-0732">Signal</keyword>
<evidence type="ECO:0000256" key="2">
    <source>
        <dbReference type="SAM" id="Phobius"/>
    </source>
</evidence>
<sequence length="424" mass="45482">MAASPALSRRTRRGYAHVHLPFSALLVLAFLALLTPLASPAAAAPDTTPGTITLTFLDQDGLPLGDPQTIPRATCISLNFNQGQDPTDPDFVDYSSVVANEQQAALNIYSSQFCQTLASSAVGQWDNVDPLTDMISIRYEGLAPASMVPGTLSPTAFPPGLVDPTQAPSNPTSSPSADPNAGPVADPTAWKMDASKGKIVVGLVSAVLVIGVLLGVYQVYEAAQYVPPPKKPKKPTMTKKIKKKDAYFKKPVRDDPSFQRLLNNDSPEPYAASQRPLMSERGGRDSRLSEAATFVDWSQQQQQQQKNRQSDAVLIDMQETTDTSMHLGSNQTRLGGPLPAPPNTGSSILIQFDNYDGTGTGPSSYSNSSGNSNGSTYASQSRVAGGEVLVPMNTFEYNYLHPSQRQYPQPPQQQQHGHNGGLPR</sequence>
<dbReference type="EMBL" id="JAAAIP010000367">
    <property type="protein sequence ID" value="KAG0318519.1"/>
    <property type="molecule type" value="Genomic_DNA"/>
</dbReference>
<feature type="compositionally biased region" description="Polar residues" evidence="1">
    <location>
        <begin position="166"/>
        <end position="177"/>
    </location>
</feature>
<dbReference type="AlphaFoldDB" id="A0A9P6UTF8"/>
<reference evidence="4" key="1">
    <citation type="journal article" date="2020" name="Fungal Divers.">
        <title>Resolving the Mortierellaceae phylogeny through synthesis of multi-gene phylogenetics and phylogenomics.</title>
        <authorList>
            <person name="Vandepol N."/>
            <person name="Liber J."/>
            <person name="Desiro A."/>
            <person name="Na H."/>
            <person name="Kennedy M."/>
            <person name="Barry K."/>
            <person name="Grigoriev I.V."/>
            <person name="Miller A.N."/>
            <person name="O'Donnell K."/>
            <person name="Stajich J.E."/>
            <person name="Bonito G."/>
        </authorList>
    </citation>
    <scope>NUCLEOTIDE SEQUENCE</scope>
    <source>
        <strain evidence="4">REB-010B</strain>
    </source>
</reference>
<evidence type="ECO:0000256" key="1">
    <source>
        <dbReference type="SAM" id="MobiDB-lite"/>
    </source>
</evidence>
<feature type="region of interest" description="Disordered" evidence="1">
    <location>
        <begin position="252"/>
        <end position="289"/>
    </location>
</feature>
<feature type="chain" id="PRO_5040506316" evidence="3">
    <location>
        <begin position="44"/>
        <end position="424"/>
    </location>
</feature>
<keyword evidence="2" id="KW-0472">Membrane</keyword>
<keyword evidence="2" id="KW-0812">Transmembrane</keyword>
<feature type="region of interest" description="Disordered" evidence="1">
    <location>
        <begin position="400"/>
        <end position="424"/>
    </location>
</feature>
<dbReference type="Proteomes" id="UP000738325">
    <property type="component" value="Unassembled WGS sequence"/>
</dbReference>
<dbReference type="OrthoDB" id="2443576at2759"/>
<accession>A0A9P6UTF8</accession>
<evidence type="ECO:0000313" key="5">
    <source>
        <dbReference type="Proteomes" id="UP000738325"/>
    </source>
</evidence>
<evidence type="ECO:0000313" key="4">
    <source>
        <dbReference type="EMBL" id="KAG0318519.1"/>
    </source>
</evidence>
<proteinExistence type="predicted"/>
<feature type="signal peptide" evidence="3">
    <location>
        <begin position="1"/>
        <end position="43"/>
    </location>
</feature>
<feature type="transmembrane region" description="Helical" evidence="2">
    <location>
        <begin position="199"/>
        <end position="220"/>
    </location>
</feature>
<gene>
    <name evidence="4" type="ORF">BGZ99_005616</name>
</gene>
<organism evidence="4 5">
    <name type="scientific">Dissophora globulifera</name>
    <dbReference type="NCBI Taxonomy" id="979702"/>
    <lineage>
        <taxon>Eukaryota</taxon>
        <taxon>Fungi</taxon>
        <taxon>Fungi incertae sedis</taxon>
        <taxon>Mucoromycota</taxon>
        <taxon>Mortierellomycotina</taxon>
        <taxon>Mortierellomycetes</taxon>
        <taxon>Mortierellales</taxon>
        <taxon>Mortierellaceae</taxon>
        <taxon>Dissophora</taxon>
    </lineage>
</organism>
<evidence type="ECO:0000256" key="3">
    <source>
        <dbReference type="SAM" id="SignalP"/>
    </source>
</evidence>
<keyword evidence="5" id="KW-1185">Reference proteome</keyword>
<feature type="compositionally biased region" description="Low complexity" evidence="1">
    <location>
        <begin position="402"/>
        <end position="415"/>
    </location>
</feature>
<feature type="region of interest" description="Disordered" evidence="1">
    <location>
        <begin position="325"/>
        <end position="380"/>
    </location>
</feature>